<protein>
    <recommendedName>
        <fullName evidence="10">AN1-type domain-containing protein</fullName>
    </recommendedName>
</protein>
<dbReference type="Gene3D" id="1.20.5.4770">
    <property type="match status" value="1"/>
</dbReference>
<evidence type="ECO:0000259" key="8">
    <source>
        <dbReference type="PROSITE" id="PS51039"/>
    </source>
</evidence>
<gene>
    <name evidence="9" type="ORF">EUGRSUZ_G03392</name>
</gene>
<dbReference type="PROSITE" id="PS51039">
    <property type="entry name" value="ZF_AN1"/>
    <property type="match status" value="1"/>
</dbReference>
<dbReference type="InterPro" id="IPR002653">
    <property type="entry name" value="Znf_A20"/>
</dbReference>
<comment type="function">
    <text evidence="1">May be involved in environmental stress response.</text>
</comment>
<dbReference type="FunFam" id="1.20.5.4770:FF:000006">
    <property type="entry name" value="Zinc finger A20 and AN1 domain-containing stress-associated protein 1"/>
    <property type="match status" value="1"/>
</dbReference>
<dbReference type="InParanoid" id="A0A059BJQ3"/>
<keyword evidence="4" id="KW-0862">Zinc</keyword>
<feature type="domain" description="AN1-type" evidence="8">
    <location>
        <begin position="125"/>
        <end position="171"/>
    </location>
</feature>
<accession>A0A059BJQ3</accession>
<dbReference type="Gene3D" id="4.10.1110.10">
    <property type="entry name" value="AN1-like Zinc finger"/>
    <property type="match status" value="1"/>
</dbReference>
<feature type="region of interest" description="Disordered" evidence="6">
    <location>
        <begin position="44"/>
        <end position="77"/>
    </location>
</feature>
<feature type="domain" description="A20-type" evidence="7">
    <location>
        <begin position="15"/>
        <end position="49"/>
    </location>
</feature>
<feature type="region of interest" description="Disordered" evidence="6">
    <location>
        <begin position="107"/>
        <end position="126"/>
    </location>
</feature>
<evidence type="ECO:0000313" key="9">
    <source>
        <dbReference type="EMBL" id="KCW66121.1"/>
    </source>
</evidence>
<dbReference type="eggNOG" id="KOG3173">
    <property type="taxonomic scope" value="Eukaryota"/>
</dbReference>
<dbReference type="GO" id="GO:0004842">
    <property type="term" value="F:ubiquitin-protein transferase activity"/>
    <property type="evidence" value="ECO:0000318"/>
    <property type="project" value="GO_Central"/>
</dbReference>
<dbReference type="SUPFAM" id="SSF118310">
    <property type="entry name" value="AN1-like Zinc finger"/>
    <property type="match status" value="1"/>
</dbReference>
<dbReference type="PROSITE" id="PS51036">
    <property type="entry name" value="ZF_A20"/>
    <property type="match status" value="1"/>
</dbReference>
<reference evidence="9" key="1">
    <citation type="submission" date="2013-07" db="EMBL/GenBank/DDBJ databases">
        <title>The genome of Eucalyptus grandis.</title>
        <authorList>
            <person name="Schmutz J."/>
            <person name="Hayes R."/>
            <person name="Myburg A."/>
            <person name="Tuskan G."/>
            <person name="Grattapaglia D."/>
            <person name="Rokhsar D.S."/>
        </authorList>
    </citation>
    <scope>NUCLEOTIDE SEQUENCE</scope>
    <source>
        <tissue evidence="9">Leaf extractions</tissue>
    </source>
</reference>
<dbReference type="InterPro" id="IPR035896">
    <property type="entry name" value="AN1-like_Znf"/>
</dbReference>
<dbReference type="AlphaFoldDB" id="A0A059BJQ3"/>
<dbReference type="InterPro" id="IPR000058">
    <property type="entry name" value="Znf_AN1"/>
</dbReference>
<dbReference type="Pfam" id="PF01428">
    <property type="entry name" value="zf-AN1"/>
    <property type="match status" value="1"/>
</dbReference>
<feature type="compositionally biased region" description="Low complexity" evidence="6">
    <location>
        <begin position="44"/>
        <end position="71"/>
    </location>
</feature>
<dbReference type="Pfam" id="PF01754">
    <property type="entry name" value="zf-A20"/>
    <property type="match status" value="1"/>
</dbReference>
<organism evidence="9">
    <name type="scientific">Eucalyptus grandis</name>
    <name type="common">Flooded gum</name>
    <dbReference type="NCBI Taxonomy" id="71139"/>
    <lineage>
        <taxon>Eukaryota</taxon>
        <taxon>Viridiplantae</taxon>
        <taxon>Streptophyta</taxon>
        <taxon>Embryophyta</taxon>
        <taxon>Tracheophyta</taxon>
        <taxon>Spermatophyta</taxon>
        <taxon>Magnoliopsida</taxon>
        <taxon>eudicotyledons</taxon>
        <taxon>Gunneridae</taxon>
        <taxon>Pentapetalae</taxon>
        <taxon>rosids</taxon>
        <taxon>malvids</taxon>
        <taxon>Myrtales</taxon>
        <taxon>Myrtaceae</taxon>
        <taxon>Myrtoideae</taxon>
        <taxon>Eucalypteae</taxon>
        <taxon>Eucalyptus</taxon>
    </lineage>
</organism>
<dbReference type="KEGG" id="egr:104454668"/>
<keyword evidence="2" id="KW-0479">Metal-binding</keyword>
<keyword evidence="3 5" id="KW-0863">Zinc-finger</keyword>
<evidence type="ECO:0000256" key="5">
    <source>
        <dbReference type="PROSITE-ProRule" id="PRU00449"/>
    </source>
</evidence>
<dbReference type="Gramene" id="KCW66121">
    <property type="protein sequence ID" value="KCW66121"/>
    <property type="gene ID" value="EUGRSUZ_G03392"/>
</dbReference>
<sequence>MAQRTEKEETEFKVPEALTLCVNNCGFAGNPATNNMCQKCFNASSSSSSSSTTTSTTASTASSAPTTSSSAGLTGGPSVLKFSAERIHRSGPFSRSPDRSGLAMGMIRRDTGASPPSSTESNSARREVNRCSGCRKRVGLTGFRCRCGELFCAEHRYSDRHDCSYDYKAAGREAIARENPVVKAAKIVRV</sequence>
<dbReference type="SMART" id="SM00259">
    <property type="entry name" value="ZnF_A20"/>
    <property type="match status" value="1"/>
</dbReference>
<evidence type="ECO:0000259" key="7">
    <source>
        <dbReference type="PROSITE" id="PS51036"/>
    </source>
</evidence>
<dbReference type="PANTHER" id="PTHR10634">
    <property type="entry name" value="AN1-TYPE ZINC FINGER PROTEIN"/>
    <property type="match status" value="1"/>
</dbReference>
<name>A0A059BJQ3_EUCGR</name>
<dbReference type="GO" id="GO:0016567">
    <property type="term" value="P:protein ubiquitination"/>
    <property type="evidence" value="ECO:0000318"/>
    <property type="project" value="GO_Central"/>
</dbReference>
<evidence type="ECO:0000256" key="6">
    <source>
        <dbReference type="SAM" id="MobiDB-lite"/>
    </source>
</evidence>
<evidence type="ECO:0008006" key="10">
    <source>
        <dbReference type="Google" id="ProtNLM"/>
    </source>
</evidence>
<dbReference type="OMA" id="YKGVGRD"/>
<dbReference type="InterPro" id="IPR050652">
    <property type="entry name" value="AN1_A20_ZnFinger"/>
</dbReference>
<evidence type="ECO:0000256" key="3">
    <source>
        <dbReference type="ARBA" id="ARBA00022771"/>
    </source>
</evidence>
<dbReference type="PANTHER" id="PTHR10634:SF22">
    <property type="entry name" value="ZINC FINGER A20 AND AN1 DOMAIN-CONTAINING STRESS-ASSOCIATED PROTEIN 5"/>
    <property type="match status" value="1"/>
</dbReference>
<dbReference type="STRING" id="71139.A0A059BJQ3"/>
<proteinExistence type="predicted"/>
<dbReference type="GO" id="GO:0008270">
    <property type="term" value="F:zinc ion binding"/>
    <property type="evidence" value="ECO:0007669"/>
    <property type="project" value="UniProtKB-KW"/>
</dbReference>
<dbReference type="FunCoup" id="A0A059BJQ3">
    <property type="interactions" value="93"/>
</dbReference>
<dbReference type="SMART" id="SM00154">
    <property type="entry name" value="ZnF_AN1"/>
    <property type="match status" value="1"/>
</dbReference>
<dbReference type="FunFam" id="4.10.1110.10:FF:000001">
    <property type="entry name" value="Zinc finger AN1-type containing 6"/>
    <property type="match status" value="1"/>
</dbReference>
<dbReference type="OrthoDB" id="428577at2759"/>
<evidence type="ECO:0000256" key="1">
    <source>
        <dbReference type="ARBA" id="ARBA00003732"/>
    </source>
</evidence>
<dbReference type="EMBL" id="KK198759">
    <property type="protein sequence ID" value="KCW66121.1"/>
    <property type="molecule type" value="Genomic_DNA"/>
</dbReference>
<evidence type="ECO:0000256" key="2">
    <source>
        <dbReference type="ARBA" id="ARBA00022723"/>
    </source>
</evidence>
<dbReference type="SUPFAM" id="SSF57716">
    <property type="entry name" value="Glucocorticoid receptor-like (DNA-binding domain)"/>
    <property type="match status" value="1"/>
</dbReference>
<dbReference type="GO" id="GO:0003677">
    <property type="term" value="F:DNA binding"/>
    <property type="evidence" value="ECO:0007669"/>
    <property type="project" value="InterPro"/>
</dbReference>
<evidence type="ECO:0000256" key="4">
    <source>
        <dbReference type="ARBA" id="ARBA00022833"/>
    </source>
</evidence>